<evidence type="ECO:0000256" key="2">
    <source>
        <dbReference type="SAM" id="Phobius"/>
    </source>
</evidence>
<dbReference type="EMBL" id="BRYB01000026">
    <property type="protein sequence ID" value="GMI20766.1"/>
    <property type="molecule type" value="Genomic_DNA"/>
</dbReference>
<dbReference type="Gene3D" id="3.10.250.10">
    <property type="entry name" value="SRCR-like domain"/>
    <property type="match status" value="1"/>
</dbReference>
<dbReference type="SMART" id="SM00202">
    <property type="entry name" value="SR"/>
    <property type="match status" value="1"/>
</dbReference>
<evidence type="ECO:0000259" key="3">
    <source>
        <dbReference type="PROSITE" id="PS50287"/>
    </source>
</evidence>
<organism evidence="4 5">
    <name type="scientific">Tetraparma gracilis</name>
    <dbReference type="NCBI Taxonomy" id="2962635"/>
    <lineage>
        <taxon>Eukaryota</taxon>
        <taxon>Sar</taxon>
        <taxon>Stramenopiles</taxon>
        <taxon>Ochrophyta</taxon>
        <taxon>Bolidophyceae</taxon>
        <taxon>Parmales</taxon>
        <taxon>Triparmaceae</taxon>
        <taxon>Tetraparma</taxon>
    </lineage>
</organism>
<keyword evidence="5" id="KW-1185">Reference proteome</keyword>
<sequence>MQTAAGTPSFDSEGQVQGRLEVKVGQDWVTIARNSGAFGELESTVACRQLGNELGYALVSASKVGEDDTDDGSGRAYLVTCAGTESTLESCTTFEYWGSTYHYHPYDVGVSCTFLAPGDECEECVAGRFSGTSGVAACTSCAAGSYSTVGAASCEQCEAGKASGTPGAAACTECASGTYANAAIGATRCVDCAAGSYSTVVGSVSASDCQLCEAGKASATRAATSAAACTECASGTYANAAIGATRCVDCAAGSYSTVVGSVSAGDCQLCEAGKASATPAATSAAACEECVAGKYANAAIGASVCVSCTTDFLTAPGSTSSSDCVCPAGSTPLADLSGCKPLLLCADDEYMKDEACEKCNNTMSFVLVGVSLLSFVAIIYVVNLRSQQQGTMIGIKSITAFYQSAQLTTLVSIPWPKIALWAPFTVPYGDANCLTNQVGWNQQLSFFVYVYGTLVALGYLRHKASSMPEGSAERRSCYEQLVLLTVLSYSPLVQNAASMSRCVEDPDEGWVLASDARVSCDPSTLRIWTQIHGWAVIVIVGVGLPLFIVRKMLQLRHEDKLESDSIYAGLFEWYSLKTPYWEAVQLTKKLMLVLASSTVITGAPAQAAIGFCVNLVYLALLEDKKPMPYRPSTSAWFKNQNFFHLVERSSASTSLAGSLLAILGSVSRSLVDVFGTIFAIMNIAYVLGVIYAFMQSGGTGKIAPMQTRYGSGVGVTPIAKQTSVWKSQVQAIDESEGLKPEALDQMKRELKLLQGKVVANIEKELKAASDDDDDDEGEVNKEAVVEEANELIACINADSERLHGDSAKVTGSAEEMMADLLQATAGVHKGKGEHKKALETYEKALVMKGQVKAIDESEGLTPEEVDQMKGELQLLQSRVVANIEKKLQTASDKGKNKREKAFAEANELIARINADARRLHGDSAKVIGSAAKLGPGLLLVAGKEGDAKMYLKSVLARSPAERERRKKLEVDAAVGSRWKVVHPDGGKLRELAALVSPAVQTLNTGTEVCVLERELVVGSAGEVTRVRVEGGGATGWLTCTLPSGKKVIERLETDVDAAVGSRWKVVHADGGMLRFSAALASSTVRVLPTGTEVRELKQRIVKARGQRHACVRVEGGGATGWLTKTLPSGAKVLERLETDTLNTGTEVRVLERELVVGSAGTVTRVRVDGGGATGWLTCTLPSGKKVIERLETDVDAAVGSRWKVVHANGGMLRSGAALASSTVRVLPTGTEVRELEQEVVEGRGHKHTRVRVEGGGAAGWLTKTLPSGIDVIEKLPSEPV</sequence>
<evidence type="ECO:0000313" key="5">
    <source>
        <dbReference type="Proteomes" id="UP001165060"/>
    </source>
</evidence>
<dbReference type="CDD" id="cd00185">
    <property type="entry name" value="TNFRSF"/>
    <property type="match status" value="2"/>
</dbReference>
<proteinExistence type="predicted"/>
<keyword evidence="2" id="KW-0472">Membrane</keyword>
<dbReference type="InterPro" id="IPR001190">
    <property type="entry name" value="SRCR"/>
</dbReference>
<dbReference type="Gene3D" id="2.10.50.10">
    <property type="entry name" value="Tumor Necrosis Factor Receptor, subunit A, domain 2"/>
    <property type="match status" value="3"/>
</dbReference>
<feature type="transmembrane region" description="Helical" evidence="2">
    <location>
        <begin position="590"/>
        <end position="621"/>
    </location>
</feature>
<feature type="transmembrane region" description="Helical" evidence="2">
    <location>
        <begin position="363"/>
        <end position="384"/>
    </location>
</feature>
<dbReference type="PANTHER" id="PTHR46967:SF2">
    <property type="entry name" value="SUSHI, VON WILLEBRAND FACTOR TYPE A, EGF AND PENTRAXIN DOMAIN-CONTAINING PROTEIN 1-LIKE"/>
    <property type="match status" value="1"/>
</dbReference>
<accession>A0ABQ6M6X3</accession>
<evidence type="ECO:0000313" key="4">
    <source>
        <dbReference type="EMBL" id="GMI20766.1"/>
    </source>
</evidence>
<dbReference type="SUPFAM" id="SSF57184">
    <property type="entry name" value="Growth factor receptor domain"/>
    <property type="match status" value="1"/>
</dbReference>
<dbReference type="PANTHER" id="PTHR46967">
    <property type="entry name" value="INSULIN-LIKE GROWTH FACTOR BINDING PROTEIN,N-TERMINAL"/>
    <property type="match status" value="1"/>
</dbReference>
<keyword evidence="1" id="KW-1015">Disulfide bond</keyword>
<comment type="caution">
    <text evidence="4">The sequence shown here is derived from an EMBL/GenBank/DDBJ whole genome shotgun (WGS) entry which is preliminary data.</text>
</comment>
<feature type="transmembrane region" description="Helical" evidence="2">
    <location>
        <begin position="444"/>
        <end position="460"/>
    </location>
</feature>
<evidence type="ECO:0000256" key="1">
    <source>
        <dbReference type="ARBA" id="ARBA00023157"/>
    </source>
</evidence>
<name>A0ABQ6M6X3_9STRA</name>
<dbReference type="SMART" id="SM01411">
    <property type="entry name" value="Ephrin_rec_like"/>
    <property type="match status" value="4"/>
</dbReference>
<keyword evidence="2" id="KW-0812">Transmembrane</keyword>
<dbReference type="InterPro" id="IPR036772">
    <property type="entry name" value="SRCR-like_dom_sf"/>
</dbReference>
<dbReference type="InterPro" id="IPR009030">
    <property type="entry name" value="Growth_fac_rcpt_cys_sf"/>
</dbReference>
<protein>
    <recommendedName>
        <fullName evidence="3">SRCR domain-containing protein</fullName>
    </recommendedName>
</protein>
<keyword evidence="2" id="KW-1133">Transmembrane helix</keyword>
<dbReference type="Proteomes" id="UP001165060">
    <property type="component" value="Unassembled WGS sequence"/>
</dbReference>
<feature type="transmembrane region" description="Helical" evidence="2">
    <location>
        <begin position="531"/>
        <end position="549"/>
    </location>
</feature>
<reference evidence="4 5" key="1">
    <citation type="journal article" date="2023" name="Commun. Biol.">
        <title>Genome analysis of Parmales, the sister group of diatoms, reveals the evolutionary specialization of diatoms from phago-mixotrophs to photoautotrophs.</title>
        <authorList>
            <person name="Ban H."/>
            <person name="Sato S."/>
            <person name="Yoshikawa S."/>
            <person name="Yamada K."/>
            <person name="Nakamura Y."/>
            <person name="Ichinomiya M."/>
            <person name="Sato N."/>
            <person name="Blanc-Mathieu R."/>
            <person name="Endo H."/>
            <person name="Kuwata A."/>
            <person name="Ogata H."/>
        </authorList>
    </citation>
    <scope>NUCLEOTIDE SEQUENCE [LARGE SCALE GENOMIC DNA]</scope>
</reference>
<feature type="transmembrane region" description="Helical" evidence="2">
    <location>
        <begin position="670"/>
        <end position="694"/>
    </location>
</feature>
<dbReference type="SUPFAM" id="SSF56487">
    <property type="entry name" value="SRCR-like"/>
    <property type="match status" value="1"/>
</dbReference>
<dbReference type="PROSITE" id="PS50287">
    <property type="entry name" value="SRCR_2"/>
    <property type="match status" value="1"/>
</dbReference>
<dbReference type="InterPro" id="IPR011641">
    <property type="entry name" value="Tyr-kin_ephrin_A/B_rcpt-like"/>
</dbReference>
<gene>
    <name evidence="4" type="ORF">TeGR_g4574</name>
</gene>
<feature type="domain" description="SRCR" evidence="3">
    <location>
        <begin position="1"/>
        <end position="113"/>
    </location>
</feature>
<dbReference type="Pfam" id="PF07699">
    <property type="entry name" value="Ephrin_rec_like"/>
    <property type="match status" value="2"/>
</dbReference>
<feature type="transmembrane region" description="Helical" evidence="2">
    <location>
        <begin position="641"/>
        <end position="663"/>
    </location>
</feature>